<name>A0ABD1AU24_CARAN</name>
<feature type="region of interest" description="Disordered" evidence="1">
    <location>
        <begin position="200"/>
        <end position="241"/>
    </location>
</feature>
<comment type="caution">
    <text evidence="2">The sequence shown here is derived from an EMBL/GenBank/DDBJ whole genome shotgun (WGS) entry which is preliminary data.</text>
</comment>
<dbReference type="PANTHER" id="PTHR34959:SF12">
    <property type="entry name" value="LAZY1"/>
    <property type="match status" value="1"/>
</dbReference>
<dbReference type="AlphaFoldDB" id="A0ABD1AU24"/>
<gene>
    <name evidence="2" type="ORF">V5N11_010682</name>
</gene>
<proteinExistence type="predicted"/>
<organism evidence="2 3">
    <name type="scientific">Cardamine amara subsp. amara</name>
    <dbReference type="NCBI Taxonomy" id="228776"/>
    <lineage>
        <taxon>Eukaryota</taxon>
        <taxon>Viridiplantae</taxon>
        <taxon>Streptophyta</taxon>
        <taxon>Embryophyta</taxon>
        <taxon>Tracheophyta</taxon>
        <taxon>Spermatophyta</taxon>
        <taxon>Magnoliopsida</taxon>
        <taxon>eudicotyledons</taxon>
        <taxon>Gunneridae</taxon>
        <taxon>Pentapetalae</taxon>
        <taxon>rosids</taxon>
        <taxon>malvids</taxon>
        <taxon>Brassicales</taxon>
        <taxon>Brassicaceae</taxon>
        <taxon>Cardamineae</taxon>
        <taxon>Cardamine</taxon>
    </lineage>
</organism>
<dbReference type="EMBL" id="JBANAX010000401">
    <property type="protein sequence ID" value="KAL1210109.1"/>
    <property type="molecule type" value="Genomic_DNA"/>
</dbReference>
<dbReference type="Proteomes" id="UP001558713">
    <property type="component" value="Unassembled WGS sequence"/>
</dbReference>
<evidence type="ECO:0000313" key="3">
    <source>
        <dbReference type="Proteomes" id="UP001558713"/>
    </source>
</evidence>
<evidence type="ECO:0000256" key="1">
    <source>
        <dbReference type="SAM" id="MobiDB-lite"/>
    </source>
</evidence>
<sequence length="288" mass="32911">MKLLSWMRNIIPNGLNPSKEFKGEFCCPRAQVFEVQDIRTDSFAFSRLSHDLKPPKVEEKLWFDEDDFCGFLAIGTLGADPETPKFSAMVLEKDVTEDKKEMAKLITEKLNKFLEEHPEDTSSTSSKGDIESNVCPLQGYDHSRSSIELTKRNNGEVKKKKGLLTSLFKRRQTVQGESYIEKHSTRDVIKKIFQKLLGTSSKTRSDDTDDSMPKKKDIRKSVQNFRSKVHPVLNSPARDDNEIDDRTKLDLKVSSLTGAFLGSSSILEVNRKRENWIKTDSEYLVLEL</sequence>
<dbReference type="PANTHER" id="PTHR34959">
    <property type="entry name" value="PROTEIN LAZY 1"/>
    <property type="match status" value="1"/>
</dbReference>
<accession>A0ABD1AU24</accession>
<evidence type="ECO:0000313" key="2">
    <source>
        <dbReference type="EMBL" id="KAL1210109.1"/>
    </source>
</evidence>
<feature type="compositionally biased region" description="Basic and acidic residues" evidence="1">
    <location>
        <begin position="203"/>
        <end position="215"/>
    </location>
</feature>
<keyword evidence="3" id="KW-1185">Reference proteome</keyword>
<protein>
    <submittedName>
        <fullName evidence="2">Protein LAZY 1</fullName>
    </submittedName>
</protein>
<dbReference type="InterPro" id="IPR038928">
    <property type="entry name" value="LAZY1"/>
</dbReference>
<reference evidence="2 3" key="1">
    <citation type="submission" date="2024-04" db="EMBL/GenBank/DDBJ databases">
        <title>Genome assembly C_amara_ONT_v2.</title>
        <authorList>
            <person name="Yant L."/>
            <person name="Moore C."/>
            <person name="Slenker M."/>
        </authorList>
    </citation>
    <scope>NUCLEOTIDE SEQUENCE [LARGE SCALE GENOMIC DNA]</scope>
    <source>
        <tissue evidence="2">Leaf</tissue>
    </source>
</reference>